<accession>A0A0V0ZND5</accession>
<dbReference type="Proteomes" id="UP000054783">
    <property type="component" value="Unassembled WGS sequence"/>
</dbReference>
<keyword evidence="2" id="KW-1185">Reference proteome</keyword>
<dbReference type="PROSITE" id="PS51257">
    <property type="entry name" value="PROKAR_LIPOPROTEIN"/>
    <property type="match status" value="1"/>
</dbReference>
<evidence type="ECO:0000313" key="1">
    <source>
        <dbReference type="EMBL" id="KRY13756.1"/>
    </source>
</evidence>
<dbReference type="AlphaFoldDB" id="A0A0V0ZND5"/>
<comment type="caution">
    <text evidence="1">The sequence shown here is derived from an EMBL/GenBank/DDBJ whole genome shotgun (WGS) entry which is preliminary data.</text>
</comment>
<proteinExistence type="predicted"/>
<dbReference type="EMBL" id="JYDQ01000132">
    <property type="protein sequence ID" value="KRY13756.1"/>
    <property type="molecule type" value="Genomic_DNA"/>
</dbReference>
<name>A0A0V0ZND5_9BILA</name>
<organism evidence="1 2">
    <name type="scientific">Trichinella patagoniensis</name>
    <dbReference type="NCBI Taxonomy" id="990121"/>
    <lineage>
        <taxon>Eukaryota</taxon>
        <taxon>Metazoa</taxon>
        <taxon>Ecdysozoa</taxon>
        <taxon>Nematoda</taxon>
        <taxon>Enoplea</taxon>
        <taxon>Dorylaimia</taxon>
        <taxon>Trichinellida</taxon>
        <taxon>Trichinellidae</taxon>
        <taxon>Trichinella</taxon>
    </lineage>
</organism>
<gene>
    <name evidence="1" type="ORF">T12_13219</name>
</gene>
<sequence length="100" mass="12065">MEFRRALCILERAEIFYHKQHYHSFIWVTMGCRRWMEIVAFVVHRTKFCIIGKPAKFFAEENSIGKNGTKRYIYNEKNVAYFCLIYLRSPNSPSPFQINY</sequence>
<protein>
    <submittedName>
        <fullName evidence="1">Uncharacterized protein</fullName>
    </submittedName>
</protein>
<reference evidence="1 2" key="1">
    <citation type="submission" date="2015-01" db="EMBL/GenBank/DDBJ databases">
        <title>Evolution of Trichinella species and genotypes.</title>
        <authorList>
            <person name="Korhonen P.K."/>
            <person name="Edoardo P."/>
            <person name="Giuseppe L.R."/>
            <person name="Gasser R.B."/>
        </authorList>
    </citation>
    <scope>NUCLEOTIDE SEQUENCE [LARGE SCALE GENOMIC DNA]</scope>
    <source>
        <strain evidence="1">ISS2496</strain>
    </source>
</reference>
<evidence type="ECO:0000313" key="2">
    <source>
        <dbReference type="Proteomes" id="UP000054783"/>
    </source>
</evidence>